<dbReference type="Gene3D" id="1.25.40.10">
    <property type="entry name" value="Tetratricopeptide repeat domain"/>
    <property type="match status" value="1"/>
</dbReference>
<protein>
    <recommendedName>
        <fullName evidence="3">Tetratricopeptide repeat protein</fullName>
    </recommendedName>
</protein>
<dbReference type="Proteomes" id="UP000772618">
    <property type="component" value="Unassembled WGS sequence"/>
</dbReference>
<dbReference type="SUPFAM" id="SSF48452">
    <property type="entry name" value="TPR-like"/>
    <property type="match status" value="1"/>
</dbReference>
<dbReference type="EMBL" id="JAHESD010000037">
    <property type="protein sequence ID" value="MBT1704705.1"/>
    <property type="molecule type" value="Genomic_DNA"/>
</dbReference>
<dbReference type="InterPro" id="IPR011990">
    <property type="entry name" value="TPR-like_helical_dom_sf"/>
</dbReference>
<proteinExistence type="predicted"/>
<reference evidence="1 2" key="1">
    <citation type="submission" date="2021-05" db="EMBL/GenBank/DDBJ databases">
        <title>A Polyphasic approach of four new species of the genus Ohtaekwangia: Ohtaekwangia histidinii sp. nov., Ohtaekwangia cretensis sp. nov., Ohtaekwangia indiensis sp. nov., Ohtaekwangia reichenbachii sp. nov. from diverse environment.</title>
        <authorList>
            <person name="Octaviana S."/>
        </authorList>
    </citation>
    <scope>NUCLEOTIDE SEQUENCE [LARGE SCALE GENOMIC DNA]</scope>
    <source>
        <strain evidence="1 2">PWU20</strain>
    </source>
</reference>
<gene>
    <name evidence="1" type="ORF">KK060_15530</name>
</gene>
<name>A0ABS5VV71_9BACT</name>
<keyword evidence="2" id="KW-1185">Reference proteome</keyword>
<evidence type="ECO:0008006" key="3">
    <source>
        <dbReference type="Google" id="ProtNLM"/>
    </source>
</evidence>
<dbReference type="RefSeq" id="WP_254154662.1">
    <property type="nucleotide sequence ID" value="NZ_JAHESD010000037.1"/>
</dbReference>
<organism evidence="1 2">
    <name type="scientific">Chryseosolibacter indicus</name>
    <dbReference type="NCBI Taxonomy" id="2782351"/>
    <lineage>
        <taxon>Bacteria</taxon>
        <taxon>Pseudomonadati</taxon>
        <taxon>Bacteroidota</taxon>
        <taxon>Cytophagia</taxon>
        <taxon>Cytophagales</taxon>
        <taxon>Chryseotaleaceae</taxon>
        <taxon>Chryseosolibacter</taxon>
    </lineage>
</organism>
<evidence type="ECO:0000313" key="2">
    <source>
        <dbReference type="Proteomes" id="UP000772618"/>
    </source>
</evidence>
<comment type="caution">
    <text evidence="1">The sequence shown here is derived from an EMBL/GenBank/DDBJ whole genome shotgun (WGS) entry which is preliminary data.</text>
</comment>
<sequence length="217" mass="23993">MKTLNIVPVLVLILVLALTRLGLANDGKYFEAMQKNIKAIYEAQTIEQLQATVNAFERIGSAEKDKWEPSYYAAYGYIIMATREQDGAKKDAYLDQAMKAIEKAKAVAPKESEVIALEGFAYMIRVTVDPASRGQQYSGLSIQAYQKALAFNGDNPRALSLLAQMQYGTAQFFGSSTSEACGTLQKALEKFDSYKSENALAPQWGKQMAEKLKTNCK</sequence>
<evidence type="ECO:0000313" key="1">
    <source>
        <dbReference type="EMBL" id="MBT1704705.1"/>
    </source>
</evidence>
<accession>A0ABS5VV71</accession>